<proteinExistence type="inferred from homology"/>
<keyword evidence="9" id="KW-1185">Reference proteome</keyword>
<dbReference type="Pfam" id="PF00126">
    <property type="entry name" value="HTH_1"/>
    <property type="match status" value="1"/>
</dbReference>
<accession>A0A8I0FU87</accession>
<dbReference type="InterPro" id="IPR017685">
    <property type="entry name" value="ArgP"/>
</dbReference>
<dbReference type="SUPFAM" id="SSF53850">
    <property type="entry name" value="Periplasmic binding protein-like II"/>
    <property type="match status" value="1"/>
</dbReference>
<sequence length="282" mass="30329">MDLSPAQLSALVAIADTGSFEAAAERLHVTPSAVSQRIRALESAVGRVLVGRGTPCVPTEAGAPLVRLGRQLELVFAEALTDGLTEGPTDLALAINADSLATWFRPVLAEIATWEGVALRLRVEDEGHSHDLLRRGEVVAAVTSDPSPVQGCSVTPLGAMRYLPVAHPSLLRSGRADWSGMPMVVFNAKDRLQHEELRRHTEVAPPVVHEVPSSDDFRAAIEAGLGWGLLPEAQARTGIEGGTLTRLGRSVTRVALYWQRWRLDSELLDRLSDAVSTHSPGR</sequence>
<evidence type="ECO:0000313" key="8">
    <source>
        <dbReference type="EMBL" id="NYI37359.1"/>
    </source>
</evidence>
<dbReference type="AlphaFoldDB" id="A0A8I0FU87"/>
<keyword evidence="5" id="KW-0804">Transcription</keyword>
<dbReference type="EMBL" id="JACBZN010000001">
    <property type="protein sequence ID" value="NYI37359.1"/>
    <property type="molecule type" value="Genomic_DNA"/>
</dbReference>
<dbReference type="NCBIfam" id="TIGR03298">
    <property type="entry name" value="argP"/>
    <property type="match status" value="1"/>
</dbReference>
<dbReference type="Gene3D" id="1.10.10.10">
    <property type="entry name" value="Winged helix-like DNA-binding domain superfamily/Winged helix DNA-binding domain"/>
    <property type="match status" value="1"/>
</dbReference>
<dbReference type="GO" id="GO:0003700">
    <property type="term" value="F:DNA-binding transcription factor activity"/>
    <property type="evidence" value="ECO:0007669"/>
    <property type="project" value="InterPro"/>
</dbReference>
<dbReference type="SUPFAM" id="SSF46785">
    <property type="entry name" value="Winged helix' DNA-binding domain"/>
    <property type="match status" value="1"/>
</dbReference>
<dbReference type="InterPro" id="IPR050176">
    <property type="entry name" value="LTTR"/>
</dbReference>
<evidence type="ECO:0000313" key="9">
    <source>
        <dbReference type="Proteomes" id="UP000587211"/>
    </source>
</evidence>
<dbReference type="Proteomes" id="UP000659061">
    <property type="component" value="Unassembled WGS sequence"/>
</dbReference>
<name>A0A8I0FU87_9ACTN</name>
<keyword evidence="4" id="KW-0010">Activator</keyword>
<protein>
    <submittedName>
        <fullName evidence="8">LysR family transcriptional regulator (Chromosome initiation inhibitor)</fullName>
    </submittedName>
    <submittedName>
        <fullName evidence="7">LysR family transcriptional regulator ArgP</fullName>
    </submittedName>
</protein>
<dbReference type="InterPro" id="IPR000847">
    <property type="entry name" value="LysR_HTH_N"/>
</dbReference>
<dbReference type="PANTHER" id="PTHR30579">
    <property type="entry name" value="TRANSCRIPTIONAL REGULATOR"/>
    <property type="match status" value="1"/>
</dbReference>
<reference evidence="8 9" key="1">
    <citation type="submission" date="2020-07" db="EMBL/GenBank/DDBJ databases">
        <title>Sequencing the genomes of 1000 actinobacteria strains.</title>
        <authorList>
            <person name="Klenk H.-P."/>
        </authorList>
    </citation>
    <scope>NUCLEOTIDE SEQUENCE [LARGE SCALE GENOMIC DNA]</scope>
    <source>
        <strain evidence="8 9">DSM 19087</strain>
    </source>
</reference>
<dbReference type="PROSITE" id="PS50931">
    <property type="entry name" value="HTH_LYSR"/>
    <property type="match status" value="1"/>
</dbReference>
<feature type="domain" description="HTH lysR-type" evidence="6">
    <location>
        <begin position="1"/>
        <end position="59"/>
    </location>
</feature>
<dbReference type="Proteomes" id="UP000587211">
    <property type="component" value="Unassembled WGS sequence"/>
</dbReference>
<comment type="caution">
    <text evidence="7">The sequence shown here is derived from an EMBL/GenBank/DDBJ whole genome shotgun (WGS) entry which is preliminary data.</text>
</comment>
<evidence type="ECO:0000256" key="4">
    <source>
        <dbReference type="ARBA" id="ARBA00023159"/>
    </source>
</evidence>
<dbReference type="RefSeq" id="WP_179423775.1">
    <property type="nucleotide sequence ID" value="NZ_BAAAMP010000002.1"/>
</dbReference>
<dbReference type="Pfam" id="PF03466">
    <property type="entry name" value="LysR_substrate"/>
    <property type="match status" value="1"/>
</dbReference>
<dbReference type="InterPro" id="IPR036388">
    <property type="entry name" value="WH-like_DNA-bd_sf"/>
</dbReference>
<evidence type="ECO:0000256" key="2">
    <source>
        <dbReference type="ARBA" id="ARBA00023015"/>
    </source>
</evidence>
<dbReference type="InterPro" id="IPR005119">
    <property type="entry name" value="LysR_subst-bd"/>
</dbReference>
<organism evidence="7 10">
    <name type="scientific">Aeromicrobium tamlense</name>
    <dbReference type="NCBI Taxonomy" id="375541"/>
    <lineage>
        <taxon>Bacteria</taxon>
        <taxon>Bacillati</taxon>
        <taxon>Actinomycetota</taxon>
        <taxon>Actinomycetes</taxon>
        <taxon>Propionibacteriales</taxon>
        <taxon>Nocardioidaceae</taxon>
        <taxon>Aeromicrobium</taxon>
    </lineage>
</organism>
<reference evidence="7" key="2">
    <citation type="submission" date="2020-09" db="EMBL/GenBank/DDBJ databases">
        <title>Novel species in genus Aeromicrobium.</title>
        <authorList>
            <person name="Zhang G."/>
        </authorList>
    </citation>
    <scope>NUCLEOTIDE SEQUENCE</scope>
    <source>
        <strain evidence="7">SSW1-57</strain>
    </source>
</reference>
<dbReference type="GO" id="GO:0003677">
    <property type="term" value="F:DNA binding"/>
    <property type="evidence" value="ECO:0007669"/>
    <property type="project" value="UniProtKB-KW"/>
</dbReference>
<keyword evidence="2" id="KW-0805">Transcription regulation</keyword>
<dbReference type="NCBIfam" id="NF002964">
    <property type="entry name" value="PRK03635.1"/>
    <property type="match status" value="1"/>
</dbReference>
<gene>
    <name evidence="8" type="ORF">BJ975_000734</name>
    <name evidence="7" type="ORF">IDH50_00665</name>
</gene>
<dbReference type="InterPro" id="IPR036390">
    <property type="entry name" value="WH_DNA-bd_sf"/>
</dbReference>
<keyword evidence="3" id="KW-0238">DNA-binding</keyword>
<dbReference type="PANTHER" id="PTHR30579:SF2">
    <property type="entry name" value="HTH-TYPE TRANSCRIPTIONAL REGULATOR ARGP"/>
    <property type="match status" value="1"/>
</dbReference>
<comment type="similarity">
    <text evidence="1">Belongs to the LysR transcriptional regulatory family.</text>
</comment>
<evidence type="ECO:0000256" key="3">
    <source>
        <dbReference type="ARBA" id="ARBA00023125"/>
    </source>
</evidence>
<evidence type="ECO:0000256" key="5">
    <source>
        <dbReference type="ARBA" id="ARBA00023163"/>
    </source>
</evidence>
<dbReference type="EMBL" id="JACWMT010000001">
    <property type="protein sequence ID" value="MBD1268735.1"/>
    <property type="molecule type" value="Genomic_DNA"/>
</dbReference>
<dbReference type="Gene3D" id="3.40.190.290">
    <property type="match status" value="1"/>
</dbReference>
<evidence type="ECO:0000313" key="10">
    <source>
        <dbReference type="Proteomes" id="UP000659061"/>
    </source>
</evidence>
<evidence type="ECO:0000256" key="1">
    <source>
        <dbReference type="ARBA" id="ARBA00009437"/>
    </source>
</evidence>
<evidence type="ECO:0000313" key="7">
    <source>
        <dbReference type="EMBL" id="MBD1268735.1"/>
    </source>
</evidence>
<evidence type="ECO:0000259" key="6">
    <source>
        <dbReference type="PROSITE" id="PS50931"/>
    </source>
</evidence>